<dbReference type="AlphaFoldDB" id="A0A2W4ULH1"/>
<evidence type="ECO:0000256" key="3">
    <source>
        <dbReference type="ARBA" id="ARBA00022723"/>
    </source>
</evidence>
<dbReference type="InterPro" id="IPR036909">
    <property type="entry name" value="Cyt_c-like_dom_sf"/>
</dbReference>
<reference evidence="9 10" key="2">
    <citation type="submission" date="2018-06" db="EMBL/GenBank/DDBJ databases">
        <title>Metagenomic assembly of (sub)arctic Cyanobacteria and their associated microbiome from non-axenic cultures.</title>
        <authorList>
            <person name="Baurain D."/>
        </authorList>
    </citation>
    <scope>NUCLEOTIDE SEQUENCE [LARGE SCALE GENOMIC DNA]</scope>
    <source>
        <strain evidence="9">ULC129bin1</strain>
    </source>
</reference>
<comment type="caution">
    <text evidence="9">The sequence shown here is derived from an EMBL/GenBank/DDBJ whole genome shotgun (WGS) entry which is preliminary data.</text>
</comment>
<keyword evidence="4" id="KW-0249">Electron transport</keyword>
<organism evidence="9 10">
    <name type="scientific">Leptolyngbya foveolarum</name>
    <dbReference type="NCBI Taxonomy" id="47253"/>
    <lineage>
        <taxon>Bacteria</taxon>
        <taxon>Bacillati</taxon>
        <taxon>Cyanobacteriota</taxon>
        <taxon>Cyanophyceae</taxon>
        <taxon>Leptolyngbyales</taxon>
        <taxon>Leptolyngbyaceae</taxon>
        <taxon>Leptolyngbya group</taxon>
        <taxon>Leptolyngbya</taxon>
    </lineage>
</organism>
<keyword evidence="3 6" id="KW-0479">Metal-binding</keyword>
<evidence type="ECO:0000313" key="9">
    <source>
        <dbReference type="EMBL" id="PZO22266.1"/>
    </source>
</evidence>
<keyword evidence="7" id="KW-1133">Transmembrane helix</keyword>
<feature type="transmembrane region" description="Helical" evidence="7">
    <location>
        <begin position="15"/>
        <end position="36"/>
    </location>
</feature>
<dbReference type="InterPro" id="IPR051811">
    <property type="entry name" value="Cytochrome_c550/c551-like"/>
</dbReference>
<keyword evidence="5 6" id="KW-0408">Iron</keyword>
<dbReference type="GO" id="GO:0020037">
    <property type="term" value="F:heme binding"/>
    <property type="evidence" value="ECO:0007669"/>
    <property type="project" value="InterPro"/>
</dbReference>
<dbReference type="Pfam" id="PF13442">
    <property type="entry name" value="Cytochrome_CBB3"/>
    <property type="match status" value="1"/>
</dbReference>
<keyword evidence="7" id="KW-0472">Membrane</keyword>
<sequence length="127" mass="13667">MAPEQVVQVSVTNPLLRASVIVIAMLTALVLTFWSLHSMQTSDPYVQKVLQLSGDSARGKDIFALNCATCHGLEAAGEVGPSLNGVSERKSKVALIEQVISGQTPPMPQFQPNEKDMADLLSFLETL</sequence>
<feature type="domain" description="Cytochrome c" evidence="8">
    <location>
        <begin position="54"/>
        <end position="127"/>
    </location>
</feature>
<evidence type="ECO:0000313" key="10">
    <source>
        <dbReference type="Proteomes" id="UP000249354"/>
    </source>
</evidence>
<evidence type="ECO:0000259" key="8">
    <source>
        <dbReference type="PROSITE" id="PS51007"/>
    </source>
</evidence>
<evidence type="ECO:0000256" key="1">
    <source>
        <dbReference type="ARBA" id="ARBA00022448"/>
    </source>
</evidence>
<accession>A0A2W4ULH1</accession>
<protein>
    <submittedName>
        <fullName evidence="9">Cytochrome C</fullName>
    </submittedName>
</protein>
<dbReference type="PROSITE" id="PS51007">
    <property type="entry name" value="CYTC"/>
    <property type="match status" value="1"/>
</dbReference>
<evidence type="ECO:0000256" key="2">
    <source>
        <dbReference type="ARBA" id="ARBA00022617"/>
    </source>
</evidence>
<evidence type="ECO:0000256" key="4">
    <source>
        <dbReference type="ARBA" id="ARBA00022982"/>
    </source>
</evidence>
<dbReference type="PANTHER" id="PTHR37823">
    <property type="entry name" value="CYTOCHROME C-553-LIKE"/>
    <property type="match status" value="1"/>
</dbReference>
<keyword evidence="2 6" id="KW-0349">Heme</keyword>
<evidence type="ECO:0000256" key="5">
    <source>
        <dbReference type="ARBA" id="ARBA00023004"/>
    </source>
</evidence>
<gene>
    <name evidence="9" type="ORF">DCF25_03420</name>
</gene>
<keyword evidence="1" id="KW-0813">Transport</keyword>
<dbReference type="InterPro" id="IPR009056">
    <property type="entry name" value="Cyt_c-like_dom"/>
</dbReference>
<dbReference type="EMBL" id="QBMC01000012">
    <property type="protein sequence ID" value="PZO22266.1"/>
    <property type="molecule type" value="Genomic_DNA"/>
</dbReference>
<dbReference type="GO" id="GO:0009055">
    <property type="term" value="F:electron transfer activity"/>
    <property type="evidence" value="ECO:0007669"/>
    <property type="project" value="InterPro"/>
</dbReference>
<dbReference type="Gene3D" id="1.10.760.10">
    <property type="entry name" value="Cytochrome c-like domain"/>
    <property type="match status" value="1"/>
</dbReference>
<name>A0A2W4ULH1_9CYAN</name>
<dbReference type="SUPFAM" id="SSF46626">
    <property type="entry name" value="Cytochrome c"/>
    <property type="match status" value="1"/>
</dbReference>
<dbReference type="PANTHER" id="PTHR37823:SF1">
    <property type="entry name" value="CYTOCHROME C-553-LIKE"/>
    <property type="match status" value="1"/>
</dbReference>
<proteinExistence type="predicted"/>
<dbReference type="GO" id="GO:0046872">
    <property type="term" value="F:metal ion binding"/>
    <property type="evidence" value="ECO:0007669"/>
    <property type="project" value="UniProtKB-KW"/>
</dbReference>
<keyword evidence="7" id="KW-0812">Transmembrane</keyword>
<dbReference type="Proteomes" id="UP000249354">
    <property type="component" value="Unassembled WGS sequence"/>
</dbReference>
<evidence type="ECO:0000256" key="7">
    <source>
        <dbReference type="SAM" id="Phobius"/>
    </source>
</evidence>
<reference evidence="10" key="1">
    <citation type="submission" date="2018-04" db="EMBL/GenBank/DDBJ databases">
        <authorList>
            <person name="Cornet L."/>
        </authorList>
    </citation>
    <scope>NUCLEOTIDE SEQUENCE [LARGE SCALE GENOMIC DNA]</scope>
</reference>
<evidence type="ECO:0000256" key="6">
    <source>
        <dbReference type="PROSITE-ProRule" id="PRU00433"/>
    </source>
</evidence>